<dbReference type="GO" id="GO:0046872">
    <property type="term" value="F:metal ion binding"/>
    <property type="evidence" value="ECO:0007669"/>
    <property type="project" value="UniProtKB-KW"/>
</dbReference>
<dbReference type="Proteomes" id="UP000516314">
    <property type="component" value="Chromosome 3"/>
</dbReference>
<dbReference type="InterPro" id="IPR019824">
    <property type="entry name" value="Leghaemoglobin_Fe_BS"/>
</dbReference>
<evidence type="ECO:0000256" key="6">
    <source>
        <dbReference type="ARBA" id="ARBA00022723"/>
    </source>
</evidence>
<evidence type="ECO:0000256" key="9">
    <source>
        <dbReference type="ARBA" id="ARBA00045248"/>
    </source>
</evidence>
<dbReference type="PROSITE" id="PS01033">
    <property type="entry name" value="GLOBIN"/>
    <property type="match status" value="1"/>
</dbReference>
<dbReference type="InterPro" id="IPR000971">
    <property type="entry name" value="Globin"/>
</dbReference>
<protein>
    <submittedName>
        <fullName evidence="12">(thale cress) hypothetical protein</fullName>
    </submittedName>
</protein>
<evidence type="ECO:0000256" key="1">
    <source>
        <dbReference type="ARBA" id="ARBA00004123"/>
    </source>
</evidence>
<keyword evidence="5 10" id="KW-0349">Heme</keyword>
<dbReference type="EMBL" id="LR881468">
    <property type="protein sequence ID" value="CAD5322629.1"/>
    <property type="molecule type" value="Genomic_DNA"/>
</dbReference>
<comment type="function">
    <text evidence="9">Phytoglobin that reduces nitrite to nitric oxide (NO) under anoxic conditions (e.g. during flooding or in waterlogged soil). May not function as an oxygen storage or transport protein. Has an unusually high affinity for O(2) through an hexacoordinate heme iron because of a very low dissociation constant.</text>
</comment>
<feature type="domain" description="Globin" evidence="11">
    <location>
        <begin position="99"/>
        <end position="249"/>
    </location>
</feature>
<evidence type="ECO:0000256" key="3">
    <source>
        <dbReference type="ARBA" id="ARBA00007609"/>
    </source>
</evidence>
<keyword evidence="6 10" id="KW-0479">Metal-binding</keyword>
<gene>
    <name evidence="12" type="ORF">AT9943_LOCUS10629</name>
</gene>
<accession>A0A7G2ENS7</accession>
<dbReference type="GO" id="GO:0019825">
    <property type="term" value="F:oxygen binding"/>
    <property type="evidence" value="ECO:0007669"/>
    <property type="project" value="InterPro"/>
</dbReference>
<dbReference type="GO" id="GO:0020037">
    <property type="term" value="F:heme binding"/>
    <property type="evidence" value="ECO:0007669"/>
    <property type="project" value="InterPro"/>
</dbReference>
<dbReference type="SUPFAM" id="SSF46458">
    <property type="entry name" value="Globin-like"/>
    <property type="match status" value="1"/>
</dbReference>
<evidence type="ECO:0000256" key="2">
    <source>
        <dbReference type="ARBA" id="ARBA00004496"/>
    </source>
</evidence>
<dbReference type="PROSITE" id="PS00208">
    <property type="entry name" value="PLANT_GLOBIN"/>
    <property type="match status" value="1"/>
</dbReference>
<keyword evidence="4" id="KW-0963">Cytoplasm</keyword>
<dbReference type="InterPro" id="IPR009050">
    <property type="entry name" value="Globin-like_sf"/>
</dbReference>
<organism evidence="12 13">
    <name type="scientific">Arabidopsis thaliana</name>
    <name type="common">Mouse-ear cress</name>
    <dbReference type="NCBI Taxonomy" id="3702"/>
    <lineage>
        <taxon>Eukaryota</taxon>
        <taxon>Viridiplantae</taxon>
        <taxon>Streptophyta</taxon>
        <taxon>Embryophyta</taxon>
        <taxon>Tracheophyta</taxon>
        <taxon>Spermatophyta</taxon>
        <taxon>Magnoliopsida</taxon>
        <taxon>eudicotyledons</taxon>
        <taxon>Gunneridae</taxon>
        <taxon>Pentapetalae</taxon>
        <taxon>rosids</taxon>
        <taxon>malvids</taxon>
        <taxon>Brassicales</taxon>
        <taxon>Brassicaceae</taxon>
        <taxon>Camelineae</taxon>
        <taxon>Arabidopsis</taxon>
    </lineage>
</organism>
<dbReference type="PRINTS" id="PR00188">
    <property type="entry name" value="PLANTGLOBIN"/>
</dbReference>
<dbReference type="Pfam" id="PF00042">
    <property type="entry name" value="Globin"/>
    <property type="match status" value="1"/>
</dbReference>
<evidence type="ECO:0000313" key="12">
    <source>
        <dbReference type="EMBL" id="CAD5322629.1"/>
    </source>
</evidence>
<comment type="subcellular location">
    <subcellularLocation>
        <location evidence="2">Cytoplasm</location>
    </subcellularLocation>
    <subcellularLocation>
        <location evidence="1">Nucleus</location>
    </subcellularLocation>
</comment>
<dbReference type="InterPro" id="IPR001032">
    <property type="entry name" value="Leghaemoglobin-like"/>
</dbReference>
<evidence type="ECO:0000259" key="11">
    <source>
        <dbReference type="PROSITE" id="PS01033"/>
    </source>
</evidence>
<evidence type="ECO:0000256" key="4">
    <source>
        <dbReference type="ARBA" id="ARBA00022490"/>
    </source>
</evidence>
<keyword evidence="7 10" id="KW-0408">Iron</keyword>
<dbReference type="CDD" id="cd08923">
    <property type="entry name" value="class1-2_nsHbs_Lbs"/>
    <property type="match status" value="1"/>
</dbReference>
<dbReference type="GO" id="GO:0005634">
    <property type="term" value="C:nucleus"/>
    <property type="evidence" value="ECO:0007669"/>
    <property type="project" value="UniProtKB-SubCell"/>
</dbReference>
<dbReference type="Gene3D" id="1.10.490.10">
    <property type="entry name" value="Globins"/>
    <property type="match status" value="1"/>
</dbReference>
<dbReference type="GO" id="GO:0005737">
    <property type="term" value="C:cytoplasm"/>
    <property type="evidence" value="ECO:0007669"/>
    <property type="project" value="UniProtKB-SubCell"/>
</dbReference>
<sequence>MEGSISVRSSHLSRLLSRTSGSILQTRSEFIAGAMLVNWLAGRPSNKFYALQKSIDELHKYKEAKTCYLAGYKTSAKLCLKEKRIHERTAQYNRNCQLLLHEAKQEALVKESWEILKQDIPKYSLHFFSQILEIAPAAKGLFSFLRDSDEVPHNNPKLKAHAVKVFKMTCETAIQLREEGKVVVADTTLQYLGSIHLKSGVIDPHFEVVKEALLRTLKEGLGEKYNEEVEGAWSQAYDHLALAIKTEMKQEES</sequence>
<reference evidence="12 13" key="1">
    <citation type="submission" date="2020-09" db="EMBL/GenBank/DDBJ databases">
        <authorList>
            <person name="Ashkenazy H."/>
        </authorList>
    </citation>
    <scope>NUCLEOTIDE SEQUENCE [LARGE SCALE GENOMIC DNA]</scope>
    <source>
        <strain evidence="13">cv. Cdm-0</strain>
    </source>
</reference>
<dbReference type="InterPro" id="IPR012292">
    <property type="entry name" value="Globin/Proto"/>
</dbReference>
<evidence type="ECO:0000313" key="13">
    <source>
        <dbReference type="Proteomes" id="UP000516314"/>
    </source>
</evidence>
<evidence type="ECO:0000256" key="10">
    <source>
        <dbReference type="RuleBase" id="RU000625"/>
    </source>
</evidence>
<evidence type="ECO:0000256" key="5">
    <source>
        <dbReference type="ARBA" id="ARBA00022617"/>
    </source>
</evidence>
<comment type="similarity">
    <text evidence="3 10">Belongs to the plant globin family.</text>
</comment>
<evidence type="ECO:0000256" key="7">
    <source>
        <dbReference type="ARBA" id="ARBA00023004"/>
    </source>
</evidence>
<proteinExistence type="inferred from homology"/>
<dbReference type="AlphaFoldDB" id="A0A7G2ENS7"/>
<evidence type="ECO:0000256" key="8">
    <source>
        <dbReference type="ARBA" id="ARBA00023242"/>
    </source>
</evidence>
<dbReference type="PANTHER" id="PTHR22924">
    <property type="entry name" value="LEGHEMOGLOBIN-RELATED"/>
    <property type="match status" value="1"/>
</dbReference>
<name>A0A7G2ENS7_ARATH</name>
<dbReference type="PANTHER" id="PTHR22924:SF92">
    <property type="entry name" value="NON-SYMBIOTIC HEMOGLOBIN 2"/>
    <property type="match status" value="1"/>
</dbReference>
<keyword evidence="8" id="KW-0539">Nucleus</keyword>